<organism evidence="8 9">
    <name type="scientific">Halomonas organivorans</name>
    <dbReference type="NCBI Taxonomy" id="257772"/>
    <lineage>
        <taxon>Bacteria</taxon>
        <taxon>Pseudomonadati</taxon>
        <taxon>Pseudomonadota</taxon>
        <taxon>Gammaproteobacteria</taxon>
        <taxon>Oceanospirillales</taxon>
        <taxon>Halomonadaceae</taxon>
        <taxon>Halomonas</taxon>
    </lineage>
</organism>
<keyword evidence="8" id="KW-0560">Oxidoreductase</keyword>
<dbReference type="InterPro" id="IPR016156">
    <property type="entry name" value="FAD/NAD-linked_Rdtase_dimer_sf"/>
</dbReference>
<evidence type="ECO:0000313" key="8">
    <source>
        <dbReference type="EMBL" id="MBB3141893.1"/>
    </source>
</evidence>
<evidence type="ECO:0000259" key="7">
    <source>
        <dbReference type="Pfam" id="PF18267"/>
    </source>
</evidence>
<gene>
    <name evidence="8" type="ORF">FHR96_002774</name>
</gene>
<dbReference type="InterPro" id="IPR041575">
    <property type="entry name" value="Rubredoxin_C"/>
</dbReference>
<evidence type="ECO:0000259" key="6">
    <source>
        <dbReference type="Pfam" id="PF07992"/>
    </source>
</evidence>
<dbReference type="EMBL" id="JACHXM010000014">
    <property type="protein sequence ID" value="MBB3141893.1"/>
    <property type="molecule type" value="Genomic_DNA"/>
</dbReference>
<feature type="compositionally biased region" description="Basic and acidic residues" evidence="5">
    <location>
        <begin position="426"/>
        <end position="437"/>
    </location>
</feature>
<proteinExistence type="inferred from homology"/>
<dbReference type="Pfam" id="PF07992">
    <property type="entry name" value="Pyr_redox_2"/>
    <property type="match status" value="1"/>
</dbReference>
<dbReference type="PRINTS" id="PR00411">
    <property type="entry name" value="PNDRDTASEI"/>
</dbReference>
<dbReference type="PANTHER" id="PTHR43429">
    <property type="entry name" value="PYRIDINE NUCLEOTIDE-DISULFIDE OXIDOREDUCTASE DOMAIN-CONTAINING"/>
    <property type="match status" value="1"/>
</dbReference>
<dbReference type="Proteomes" id="UP000525987">
    <property type="component" value="Unassembled WGS sequence"/>
</dbReference>
<protein>
    <submittedName>
        <fullName evidence="8">Nitrite reductase (NADH) large subunit</fullName>
        <ecNumber evidence="8">1.7.1.15</ecNumber>
    </submittedName>
</protein>
<name>A0A7W5C045_9GAMM</name>
<evidence type="ECO:0000256" key="1">
    <source>
        <dbReference type="ARBA" id="ARBA00001974"/>
    </source>
</evidence>
<dbReference type="AlphaFoldDB" id="A0A7W5C045"/>
<feature type="region of interest" description="Disordered" evidence="5">
    <location>
        <begin position="426"/>
        <end position="445"/>
    </location>
</feature>
<dbReference type="GO" id="GO:0106316">
    <property type="term" value="F:nitrite reductase (NADH) activity"/>
    <property type="evidence" value="ECO:0007669"/>
    <property type="project" value="UniProtKB-EC"/>
</dbReference>
<evidence type="ECO:0000256" key="2">
    <source>
        <dbReference type="ARBA" id="ARBA00006442"/>
    </source>
</evidence>
<dbReference type="InterPro" id="IPR036188">
    <property type="entry name" value="FAD/NAD-bd_sf"/>
</dbReference>
<sequence length="445" mass="47787">MCPDGSSSPQATSGPIDHLVIVGNGMAGQRLVESLVRRNGAPRRITLIGEEPCPAYNRILLSPLLAGEMEREDLTLRDADWYVEHGVELVLGERVETIDRVARRLTTTSGREIDYDRLVLATGSRPAMPPIPGLELDGVHAFRDLDDAAALTRRAENGGRAVVIGGGLLGLEAAEGLRKRGMTVSIIQRDDRLMNRQLDVTAADLLERELAGRGLEIVTGAQLDHLEDNGRGHVTAALLADGRRLPAECVVVAIGIAPNVALARTAGLDVNRAVVVDALLTSSDPAIHALGECCEFAGQTYGLVEPIWRQVEVLAARLAGENAGDDAQARYVEKPCATKLKVSGVSLYAFGAIEAEDGHEVLTYHDPEHGDYRRLLLRNGRLEGAVLYGDTAAGPWYFEQSLAGRDLSACRQALLFGQADAKALLDDTTSKTPHHQDSSPQEEAA</sequence>
<dbReference type="Gene3D" id="3.30.390.30">
    <property type="match status" value="1"/>
</dbReference>
<dbReference type="Gene3D" id="3.50.50.60">
    <property type="entry name" value="FAD/NAD(P)-binding domain"/>
    <property type="match status" value="2"/>
</dbReference>
<keyword evidence="4" id="KW-0274">FAD</keyword>
<dbReference type="PRINTS" id="PR00368">
    <property type="entry name" value="FADPNR"/>
</dbReference>
<accession>A0A7W5C045</accession>
<feature type="domain" description="NADH-rubredoxin oxidoreductase C-terminal" evidence="7">
    <location>
        <begin position="337"/>
        <end position="397"/>
    </location>
</feature>
<dbReference type="SUPFAM" id="SSF51905">
    <property type="entry name" value="FAD/NAD(P)-binding domain"/>
    <property type="match status" value="2"/>
</dbReference>
<evidence type="ECO:0000256" key="5">
    <source>
        <dbReference type="SAM" id="MobiDB-lite"/>
    </source>
</evidence>
<comment type="caution">
    <text evidence="8">The sequence shown here is derived from an EMBL/GenBank/DDBJ whole genome shotgun (WGS) entry which is preliminary data.</text>
</comment>
<keyword evidence="3" id="KW-0285">Flavoprotein</keyword>
<feature type="domain" description="FAD/NAD(P)-binding" evidence="6">
    <location>
        <begin position="18"/>
        <end position="298"/>
    </location>
</feature>
<reference evidence="8 9" key="1">
    <citation type="submission" date="2020-08" db="EMBL/GenBank/DDBJ databases">
        <title>Genomic Encyclopedia of Type Strains, Phase III (KMG-III): the genomes of soil and plant-associated and newly described type strains.</title>
        <authorList>
            <person name="Whitman W."/>
        </authorList>
    </citation>
    <scope>NUCLEOTIDE SEQUENCE [LARGE SCALE GENOMIC DNA]</scope>
    <source>
        <strain evidence="8 9">CECT 5995</strain>
    </source>
</reference>
<comment type="cofactor">
    <cofactor evidence="1">
        <name>FAD</name>
        <dbReference type="ChEBI" id="CHEBI:57692"/>
    </cofactor>
</comment>
<dbReference type="PANTHER" id="PTHR43429:SF3">
    <property type="entry name" value="NITRITE REDUCTASE [NAD(P)H]"/>
    <property type="match status" value="1"/>
</dbReference>
<evidence type="ECO:0000256" key="4">
    <source>
        <dbReference type="ARBA" id="ARBA00022827"/>
    </source>
</evidence>
<evidence type="ECO:0000256" key="3">
    <source>
        <dbReference type="ARBA" id="ARBA00022630"/>
    </source>
</evidence>
<evidence type="ECO:0000313" key="9">
    <source>
        <dbReference type="Proteomes" id="UP000525987"/>
    </source>
</evidence>
<dbReference type="InterPro" id="IPR023753">
    <property type="entry name" value="FAD/NAD-binding_dom"/>
</dbReference>
<dbReference type="EC" id="1.7.1.15" evidence="8"/>
<comment type="similarity">
    <text evidence="2">Belongs to the FAD-dependent oxidoreductase family.</text>
</comment>
<dbReference type="Pfam" id="PF18267">
    <property type="entry name" value="Rubredoxin_C"/>
    <property type="match status" value="1"/>
</dbReference>
<dbReference type="RefSeq" id="WP_183388250.1">
    <property type="nucleotide sequence ID" value="NZ_JACHXM010000014.1"/>
</dbReference>
<dbReference type="InterPro" id="IPR050260">
    <property type="entry name" value="FAD-bd_OxRdtase"/>
</dbReference>
<keyword evidence="9" id="KW-1185">Reference proteome</keyword>